<dbReference type="InterPro" id="IPR003111">
    <property type="entry name" value="Lon_prtase_N"/>
</dbReference>
<dbReference type="AlphaFoldDB" id="A0A7G9THH0"/>
<dbReference type="InterPro" id="IPR015947">
    <property type="entry name" value="PUA-like_sf"/>
</dbReference>
<dbReference type="SMART" id="SM00464">
    <property type="entry name" value="LON"/>
    <property type="match status" value="1"/>
</dbReference>
<proteinExistence type="predicted"/>
<dbReference type="InterPro" id="IPR046336">
    <property type="entry name" value="Lon_prtase_N_sf"/>
</dbReference>
<dbReference type="Gene3D" id="1.10.4060.10">
    <property type="entry name" value="BPP1347 like domain"/>
    <property type="match status" value="1"/>
</dbReference>
<dbReference type="PANTHER" id="PTHR46732:SF8">
    <property type="entry name" value="ATP-DEPENDENT PROTEASE LA (LON) DOMAIN PROTEIN"/>
    <property type="match status" value="1"/>
</dbReference>
<reference evidence="2 3" key="1">
    <citation type="submission" date="2020-08" db="EMBL/GenBank/DDBJ databases">
        <title>Streptomycin Non-resistant strain, P. mexicana.</title>
        <authorList>
            <person name="Ganesh-Kumar S."/>
            <person name="Zhe T."/>
            <person name="Yu Z."/>
            <person name="Min Y."/>
        </authorList>
    </citation>
    <scope>NUCLEOTIDE SEQUENCE [LARGE SCALE GENOMIC DNA]</scope>
    <source>
        <strain evidence="2 3">GTZY2</strain>
    </source>
</reference>
<dbReference type="SUPFAM" id="SSF88697">
    <property type="entry name" value="PUA domain-like"/>
    <property type="match status" value="1"/>
</dbReference>
<accession>A0A7G9THH0</accession>
<feature type="domain" description="Lon N-terminal" evidence="1">
    <location>
        <begin position="1"/>
        <end position="171"/>
    </location>
</feature>
<dbReference type="Gene3D" id="2.30.130.40">
    <property type="entry name" value="LON domain-like"/>
    <property type="match status" value="1"/>
</dbReference>
<dbReference type="EMBL" id="CP060731">
    <property type="protein sequence ID" value="QNN79545.1"/>
    <property type="molecule type" value="Genomic_DNA"/>
</dbReference>
<evidence type="ECO:0000259" key="1">
    <source>
        <dbReference type="PROSITE" id="PS51787"/>
    </source>
</evidence>
<dbReference type="PANTHER" id="PTHR46732">
    <property type="entry name" value="ATP-DEPENDENT PROTEASE LA (LON) DOMAIN PROTEIN"/>
    <property type="match status" value="1"/>
</dbReference>
<dbReference type="PROSITE" id="PS51787">
    <property type="entry name" value="LON_N"/>
    <property type="match status" value="1"/>
</dbReference>
<evidence type="ECO:0000313" key="3">
    <source>
        <dbReference type="Proteomes" id="UP000515838"/>
    </source>
</evidence>
<dbReference type="Proteomes" id="UP000515838">
    <property type="component" value="Chromosome"/>
</dbReference>
<gene>
    <name evidence="2" type="ORF">IAE60_00565</name>
</gene>
<sequence>MDLRIFERRYLDLVRDCGRSASGFGVCLILEGDESGAPATPAAYGVEARIENFDMGEDGLLSLRVRGHRRFHVVRTRVRDNGLVMADVEWRCADEDGEIRPEHALLGTLLQTMMEKAGTDLAKLPPRIFEHAGWVGWRLAQVLPITPEQRVSLLQEDDVHARLQRLLEWID</sequence>
<organism evidence="2 3">
    <name type="scientific">Pseudoxanthomonas mexicana</name>
    <dbReference type="NCBI Taxonomy" id="128785"/>
    <lineage>
        <taxon>Bacteria</taxon>
        <taxon>Pseudomonadati</taxon>
        <taxon>Pseudomonadota</taxon>
        <taxon>Gammaproteobacteria</taxon>
        <taxon>Lysobacterales</taxon>
        <taxon>Lysobacteraceae</taxon>
        <taxon>Pseudoxanthomonas</taxon>
    </lineage>
</organism>
<dbReference type="Pfam" id="PF02190">
    <property type="entry name" value="LON_substr_bdg"/>
    <property type="match status" value="1"/>
</dbReference>
<evidence type="ECO:0000313" key="2">
    <source>
        <dbReference type="EMBL" id="QNN79545.1"/>
    </source>
</evidence>
<protein>
    <submittedName>
        <fullName evidence="2">LON peptidase substrate-binding domain-containing protein</fullName>
    </submittedName>
</protein>
<name>A0A7G9THH0_PSEMX</name>